<evidence type="ECO:0000256" key="1">
    <source>
        <dbReference type="SAM" id="Coils"/>
    </source>
</evidence>
<dbReference type="Gene3D" id="1.20.140.100">
    <property type="entry name" value="Dynein heavy chain, N-terminal domain 2"/>
    <property type="match status" value="1"/>
</dbReference>
<evidence type="ECO:0000313" key="6">
    <source>
        <dbReference type="EMBL" id="KAH0625392.1"/>
    </source>
</evidence>
<dbReference type="Gene3D" id="3.40.50.300">
    <property type="entry name" value="P-loop containing nucleotide triphosphate hydrolases"/>
    <property type="match status" value="1"/>
</dbReference>
<name>A0ABQ7T6L8_PHRPL</name>
<dbReference type="Gene3D" id="1.10.287.2620">
    <property type="match status" value="1"/>
</dbReference>
<dbReference type="InterPro" id="IPR056759">
    <property type="entry name" value="DYH2-5-8_CC"/>
</dbReference>
<evidence type="ECO:0008006" key="8">
    <source>
        <dbReference type="Google" id="ProtNLM"/>
    </source>
</evidence>
<dbReference type="InterPro" id="IPR013602">
    <property type="entry name" value="Dynein_heavy_linker"/>
</dbReference>
<dbReference type="Gene3D" id="3.20.180.20">
    <property type="entry name" value="Dynein heavy chain, N-terminal domain 2"/>
    <property type="match status" value="1"/>
</dbReference>
<dbReference type="PANTHER" id="PTHR22878:SF63">
    <property type="entry name" value="DYNEIN AXONEMAL HEAVY CHAIN 10"/>
    <property type="match status" value="1"/>
</dbReference>
<evidence type="ECO:0000259" key="5">
    <source>
        <dbReference type="Pfam" id="PF25007"/>
    </source>
</evidence>
<accession>A0ABQ7T6L8</accession>
<evidence type="ECO:0000313" key="7">
    <source>
        <dbReference type="Proteomes" id="UP000826234"/>
    </source>
</evidence>
<dbReference type="Pfam" id="PF08385">
    <property type="entry name" value="DHC_N1"/>
    <property type="match status" value="1"/>
</dbReference>
<proteinExistence type="predicted"/>
<dbReference type="InterPro" id="IPR042222">
    <property type="entry name" value="Dynein_2_N"/>
</dbReference>
<dbReference type="InterPro" id="IPR027417">
    <property type="entry name" value="P-loop_NTPase"/>
</dbReference>
<keyword evidence="1" id="KW-0175">Coiled coil</keyword>
<feature type="coiled-coil region" evidence="1">
    <location>
        <begin position="693"/>
        <end position="723"/>
    </location>
</feature>
<reference evidence="6 7" key="1">
    <citation type="journal article" date="2022" name="Gigascience">
        <title>A chromosome-level genome assembly and annotation of the desert horned lizard, Phrynosoma platyrhinos, provides insight into chromosomal rearrangements among reptiles.</title>
        <authorList>
            <person name="Koochekian N."/>
            <person name="Ascanio A."/>
            <person name="Farleigh K."/>
            <person name="Card D.C."/>
            <person name="Schield D.R."/>
            <person name="Castoe T.A."/>
            <person name="Jezkova T."/>
        </authorList>
    </citation>
    <scope>NUCLEOTIDE SEQUENCE [LARGE SCALE GENOMIC DNA]</scope>
    <source>
        <strain evidence="6">NK-2021</strain>
    </source>
</reference>
<evidence type="ECO:0000259" key="3">
    <source>
        <dbReference type="Pfam" id="PF08393"/>
    </source>
</evidence>
<dbReference type="Pfam" id="PF08393">
    <property type="entry name" value="DHC_N2"/>
    <property type="match status" value="1"/>
</dbReference>
<keyword evidence="7" id="KW-1185">Reference proteome</keyword>
<dbReference type="Proteomes" id="UP000826234">
    <property type="component" value="Unassembled WGS sequence"/>
</dbReference>
<dbReference type="Pfam" id="PF12774">
    <property type="entry name" value="AAA_6"/>
    <property type="match status" value="1"/>
</dbReference>
<comment type="caution">
    <text evidence="6">The sequence shown here is derived from an EMBL/GenBank/DDBJ whole genome shotgun (WGS) entry which is preliminary data.</text>
</comment>
<protein>
    <recommendedName>
        <fullName evidence="8">Dynein heavy chain 10, axonemal</fullName>
    </recommendedName>
</protein>
<dbReference type="Pfam" id="PF25007">
    <property type="entry name" value="DYH2-5-8_CC"/>
    <property type="match status" value="1"/>
</dbReference>
<feature type="domain" description="Dynein heavy chain hydrolytic ATP-binding dynein motor region" evidence="4">
    <location>
        <begin position="1274"/>
        <end position="1419"/>
    </location>
</feature>
<organism evidence="6 7">
    <name type="scientific">Phrynosoma platyrhinos</name>
    <name type="common">Desert horned lizard</name>
    <dbReference type="NCBI Taxonomy" id="52577"/>
    <lineage>
        <taxon>Eukaryota</taxon>
        <taxon>Metazoa</taxon>
        <taxon>Chordata</taxon>
        <taxon>Craniata</taxon>
        <taxon>Vertebrata</taxon>
        <taxon>Euteleostomi</taxon>
        <taxon>Lepidosauria</taxon>
        <taxon>Squamata</taxon>
        <taxon>Bifurcata</taxon>
        <taxon>Unidentata</taxon>
        <taxon>Episquamata</taxon>
        <taxon>Toxicofera</taxon>
        <taxon>Iguania</taxon>
        <taxon>Phrynosomatidae</taxon>
        <taxon>Phrynosomatinae</taxon>
        <taxon>Phrynosoma</taxon>
    </lineage>
</organism>
<dbReference type="Gene3D" id="1.20.58.1120">
    <property type="match status" value="1"/>
</dbReference>
<evidence type="ECO:0000259" key="2">
    <source>
        <dbReference type="Pfam" id="PF08385"/>
    </source>
</evidence>
<dbReference type="PANTHER" id="PTHR22878">
    <property type="entry name" value="DYNEIN HEAVY CHAIN 6, AXONEMAL-LIKE-RELATED"/>
    <property type="match status" value="1"/>
</dbReference>
<dbReference type="EMBL" id="JAIPUX010001211">
    <property type="protein sequence ID" value="KAH0625392.1"/>
    <property type="molecule type" value="Genomic_DNA"/>
</dbReference>
<gene>
    <name evidence="6" type="ORF">JD844_014878</name>
</gene>
<dbReference type="InterPro" id="IPR042228">
    <property type="entry name" value="Dynein_linker_3"/>
</dbReference>
<feature type="domain" description="Dynein heavy chain linker" evidence="3">
    <location>
        <begin position="735"/>
        <end position="1146"/>
    </location>
</feature>
<dbReference type="InterPro" id="IPR026983">
    <property type="entry name" value="DHC"/>
</dbReference>
<dbReference type="InterPro" id="IPR013594">
    <property type="entry name" value="Dynein_heavy_tail"/>
</dbReference>
<sequence length="1432" mass="165665">MGLIFHSQLEIVNNIFVSNQVNPPLCKNHPPMAGAIYWTRSLFYRIKHTIVRFQEVEELLATERGKMVKQRYLEVAKRMKEYEDLKYDQWRENTEDKLPILLKKTLLAKVHPSGAVIQANPEILEQGPRSDEVETGEKNTYFTVNFAPKLREIINETKYMEHLGFPVPEMARNVALQEDKLLRYTDSIKQMLDHYHRLIGTLNEAEAQLLDEHIQDLWRVFRSGYKRLNWNSLGIGDYILRCTQSIGKFESLVHQLHKNAEDMSNKLLLIESTNLFKSPSSNGEDSLPGVKEYFEYVKRERSRDVEHIVRKYISIGPLLTKMEGLVVNTNTGRASRLVHYYAFWEKKVYQSLTNLVLKNLQAFNAAVTGNTPLFQAETILSAPEIILQPNTSEIEKMCVHCIRDCVEVTKLFVRWMHGTCIDCPPQQSGDNEPVIFSFFSDISQNPLIIEQAILITQNMHKVLSSLTKYLNRWKRYRPLWKLDKAIVMEKFAAKKPACVVFDEKLQFYMKVSQEVMQQPMIKDEQCIRLLLGSLAFTVQENARGWVNSLGKLLNESARESLYSLQENIERLSQNLKTSPNTLGDLKFVLATIAEIKDMSLEVELKYLDIQERYRTLAMYNIPTTEEEQQLVEKIKLLWDTLFSDASAVDHSLGSIKKTFTEITREQIANYSKEIDDFYKRFITEGPGSVGDNLDKGLELMAIFEKELEKHERNRQELANAEKLFDLPITMYPDLIKIQKEMKGLRQIYEIYKLQQAKEWSQTLWVNLNVQVLQEGIDGYLKSLRKLPKHVRNVPVAYHLEMKMKAFKDSIPLLHWKELMNRTGTSFDMATETFTLENMFAMELHKYSDVINEIVASAVKELSIEKGVKEIIDTWENMKFTVQRYFKGTQERGFILGAVDDIIQILDDNAVNLQSISGSRFVGPFLTTVHSWEKTLSLIGEVIEVWMIVQRKWMYLESIFIGGDIRSQLPDEAKKFDNIDRIFKRARLTTNQLLLSFCVSCCLQIMAETVKEPVIKKCCEAPNRLSDLQNISSGLERCQKSLNDYLDSKRNAFPRFFFISDDELLSILGSSDPLCVQEHMIKMYDNIASLKFHDDDSGLKIATAMVSAEGEVMEFRKSIPAEGRVENWMTAVLAEMRRTNRLITKEAIFRYCEDRSRVDWMLMYQGMMVLAANQVWWTWEVEDVFRKVKMGEKQAMKNYAKKMHQQIDSLVTRITKPLSKNDRKKYNTSGASLSQFLSPSIMEAREFEWESQLRFYWDREPDELNVRQCTGTFSYGYEYMGLNGRLVITPLTDRIYLTLTQVNEKDYFCVSFRSSIALEELECPAGTGKTETTKDLAKALGLLCVVTNCGEGMDFKCFVHLFFQAVGKIFSGLAQCGAWGCFDEFNRIDASVLSVISSQIQTIRNALINQLKTFQVKRKNSFVHQGLDLDTDD</sequence>
<feature type="domain" description="Dynein heavy chain tail" evidence="2">
    <location>
        <begin position="5"/>
        <end position="238"/>
    </location>
</feature>
<dbReference type="InterPro" id="IPR035699">
    <property type="entry name" value="AAA_6"/>
</dbReference>
<dbReference type="SUPFAM" id="SSF52540">
    <property type="entry name" value="P-loop containing nucleoside triphosphate hydrolases"/>
    <property type="match status" value="1"/>
</dbReference>
<feature type="domain" description="Dynein axonemal heavy chain 2/5/8 coiled-coil" evidence="5">
    <location>
        <begin position="550"/>
        <end position="660"/>
    </location>
</feature>
<evidence type="ECO:0000259" key="4">
    <source>
        <dbReference type="Pfam" id="PF12774"/>
    </source>
</evidence>